<keyword evidence="2" id="KW-0813">Transport</keyword>
<feature type="transmembrane region" description="Helical" evidence="8">
    <location>
        <begin position="477"/>
        <end position="500"/>
    </location>
</feature>
<dbReference type="CDD" id="cd17321">
    <property type="entry name" value="MFS_MMR_MDR_like"/>
    <property type="match status" value="1"/>
</dbReference>
<reference evidence="10 11" key="1">
    <citation type="journal article" date="2023" name="Microb. Genom.">
        <title>Mesoterricola silvestris gen. nov., sp. nov., Mesoterricola sediminis sp. nov., Geothrix oryzae sp. nov., Geothrix edaphica sp. nov., Geothrix rubra sp. nov., and Geothrix limicola sp. nov., six novel members of Acidobacteriota isolated from soils.</title>
        <authorList>
            <person name="Weisberg A.J."/>
            <person name="Pearce E."/>
            <person name="Kramer C.G."/>
            <person name="Chang J.H."/>
            <person name="Clarke C.R."/>
        </authorList>
    </citation>
    <scope>NUCLEOTIDE SEQUENCE [LARGE SCALE GENOMIC DNA]</scope>
    <source>
        <strain evidence="10 11">NRRL_B-2795</strain>
    </source>
</reference>
<evidence type="ECO:0000256" key="3">
    <source>
        <dbReference type="ARBA" id="ARBA00022475"/>
    </source>
</evidence>
<comment type="subcellular location">
    <subcellularLocation>
        <location evidence="1">Cell membrane</location>
        <topology evidence="1">Multi-pass membrane protein</topology>
    </subcellularLocation>
</comment>
<evidence type="ECO:0000256" key="7">
    <source>
        <dbReference type="ARBA" id="ARBA00023251"/>
    </source>
</evidence>
<dbReference type="Gene3D" id="1.20.1250.20">
    <property type="entry name" value="MFS general substrate transporter like domains"/>
    <property type="match status" value="1"/>
</dbReference>
<evidence type="ECO:0000256" key="1">
    <source>
        <dbReference type="ARBA" id="ARBA00004651"/>
    </source>
</evidence>
<dbReference type="RefSeq" id="WP_086757673.1">
    <property type="nucleotide sequence ID" value="NZ_JAGJBZ010000004.1"/>
</dbReference>
<protein>
    <submittedName>
        <fullName evidence="10">MFS transporter</fullName>
    </submittedName>
</protein>
<keyword evidence="7" id="KW-0046">Antibiotic resistance</keyword>
<gene>
    <name evidence="10" type="ORF">PV517_41240</name>
</gene>
<evidence type="ECO:0000256" key="5">
    <source>
        <dbReference type="ARBA" id="ARBA00022989"/>
    </source>
</evidence>
<dbReference type="Pfam" id="PF07690">
    <property type="entry name" value="MFS_1"/>
    <property type="match status" value="1"/>
</dbReference>
<keyword evidence="4 8" id="KW-0812">Transmembrane</keyword>
<dbReference type="Gene3D" id="1.20.1720.10">
    <property type="entry name" value="Multidrug resistance protein D"/>
    <property type="match status" value="1"/>
</dbReference>
<dbReference type="SUPFAM" id="SSF103473">
    <property type="entry name" value="MFS general substrate transporter"/>
    <property type="match status" value="1"/>
</dbReference>
<evidence type="ECO:0000256" key="8">
    <source>
        <dbReference type="SAM" id="Phobius"/>
    </source>
</evidence>
<feature type="transmembrane region" description="Helical" evidence="8">
    <location>
        <begin position="82"/>
        <end position="101"/>
    </location>
</feature>
<feature type="transmembrane region" description="Helical" evidence="8">
    <location>
        <begin position="166"/>
        <end position="190"/>
    </location>
</feature>
<feature type="transmembrane region" description="Helical" evidence="8">
    <location>
        <begin position="269"/>
        <end position="293"/>
    </location>
</feature>
<name>A0ABU4LJD5_9ACTN</name>
<dbReference type="InterPro" id="IPR011701">
    <property type="entry name" value="MFS"/>
</dbReference>
<dbReference type="PROSITE" id="PS50850">
    <property type="entry name" value="MFS"/>
    <property type="match status" value="1"/>
</dbReference>
<comment type="caution">
    <text evidence="10">The sequence shown here is derived from an EMBL/GenBank/DDBJ whole genome shotgun (WGS) entry which is preliminary data.</text>
</comment>
<keyword evidence="11" id="KW-1185">Reference proteome</keyword>
<feature type="transmembrane region" description="Helical" evidence="8">
    <location>
        <begin position="107"/>
        <end position="128"/>
    </location>
</feature>
<feature type="transmembrane region" description="Helical" evidence="8">
    <location>
        <begin position="227"/>
        <end position="248"/>
    </location>
</feature>
<evidence type="ECO:0000256" key="6">
    <source>
        <dbReference type="ARBA" id="ARBA00023136"/>
    </source>
</evidence>
<feature type="transmembrane region" description="Helical" evidence="8">
    <location>
        <begin position="202"/>
        <end position="221"/>
    </location>
</feature>
<feature type="transmembrane region" description="Helical" evidence="8">
    <location>
        <begin position="305"/>
        <end position="323"/>
    </location>
</feature>
<evidence type="ECO:0000259" key="9">
    <source>
        <dbReference type="PROSITE" id="PS50850"/>
    </source>
</evidence>
<dbReference type="InterPro" id="IPR020846">
    <property type="entry name" value="MFS_dom"/>
</dbReference>
<dbReference type="PANTHER" id="PTHR42718:SF47">
    <property type="entry name" value="METHYL VIOLOGEN RESISTANCE PROTEIN SMVA"/>
    <property type="match status" value="1"/>
</dbReference>
<proteinExistence type="predicted"/>
<dbReference type="EMBL" id="JARAVY010000026">
    <property type="protein sequence ID" value="MDX2915083.1"/>
    <property type="molecule type" value="Genomic_DNA"/>
</dbReference>
<sequence>MTMTAPPRAGRREWVGLVVLALPTVLLSMDLTVLHLAIPSISSELRPSGPELLWITDIYGFTLAGFLITMGTLGDRVGRRRLLLTGAVAFTAASVLAALSTGPEMLIATRALLGVAASTLMPSTLSLIRNMFLDPRQRSAAVGVWMTSFMVGAMLGPPVGGLLLEWFWWGSVFLLALPVMALLLVIGPLVLPEYRNEDAGRLDLPSALLSLLAVLSVVYAVKTVASHGFTAAALASAVAGTVLAVIFVRRQKRLTEPLLDLALFRNRTFSTALTAMTVCSLVMMGSNLFVAQYLQLVLGLPPLRAGLWMIPSTLASITAVMVVQRLVRRYRPALLMSVSFVIAALGFAVITRSEGPHSLTMVLTGTCVFAFGLAAPGVLSADILLGSGPPERAGEVSAIQETSTELGGAFGLAVLGSVFNAAYRAEVADAVPGGTPEAAASAARDTLGGAVDAASRAPGQPWTDDLLDVTRNGFVDAFHTTALVSIAVVLLTAALVASVLRRADAPEAAH</sequence>
<feature type="transmembrane region" description="Helical" evidence="8">
    <location>
        <begin position="52"/>
        <end position="70"/>
    </location>
</feature>
<evidence type="ECO:0000313" key="10">
    <source>
        <dbReference type="EMBL" id="MDX2915083.1"/>
    </source>
</evidence>
<feature type="domain" description="Major facilitator superfamily (MFS) profile" evidence="9">
    <location>
        <begin position="16"/>
        <end position="505"/>
    </location>
</feature>
<keyword evidence="5 8" id="KW-1133">Transmembrane helix</keyword>
<evidence type="ECO:0000256" key="4">
    <source>
        <dbReference type="ARBA" id="ARBA00022692"/>
    </source>
</evidence>
<evidence type="ECO:0000256" key="2">
    <source>
        <dbReference type="ARBA" id="ARBA00022448"/>
    </source>
</evidence>
<feature type="transmembrane region" description="Helical" evidence="8">
    <location>
        <begin position="140"/>
        <end position="160"/>
    </location>
</feature>
<accession>A0ABU4LJD5</accession>
<dbReference type="InterPro" id="IPR036259">
    <property type="entry name" value="MFS_trans_sf"/>
</dbReference>
<dbReference type="Proteomes" id="UP001271723">
    <property type="component" value="Unassembled WGS sequence"/>
</dbReference>
<dbReference type="PANTHER" id="PTHR42718">
    <property type="entry name" value="MAJOR FACILITATOR SUPERFAMILY MULTIDRUG TRANSPORTER MFSC"/>
    <property type="match status" value="1"/>
</dbReference>
<evidence type="ECO:0000313" key="11">
    <source>
        <dbReference type="Proteomes" id="UP001271723"/>
    </source>
</evidence>
<feature type="transmembrane region" description="Helical" evidence="8">
    <location>
        <begin position="330"/>
        <end position="350"/>
    </location>
</feature>
<keyword evidence="3" id="KW-1003">Cell membrane</keyword>
<organism evidence="10 11">
    <name type="scientific">Streptomyces griseiscabiei</name>
    <dbReference type="NCBI Taxonomy" id="2993540"/>
    <lineage>
        <taxon>Bacteria</taxon>
        <taxon>Bacillati</taxon>
        <taxon>Actinomycetota</taxon>
        <taxon>Actinomycetes</taxon>
        <taxon>Kitasatosporales</taxon>
        <taxon>Streptomycetaceae</taxon>
        <taxon>Streptomyces</taxon>
    </lineage>
</organism>
<keyword evidence="6 8" id="KW-0472">Membrane</keyword>